<keyword evidence="5" id="KW-0547">Nucleotide-binding</keyword>
<dbReference type="Gene3D" id="1.10.8.280">
    <property type="entry name" value="ABC transporter ATPase domain-like"/>
    <property type="match status" value="1"/>
</dbReference>
<dbReference type="PROSITE" id="PS00211">
    <property type="entry name" value="ABC_TRANSPORTER_1"/>
    <property type="match status" value="2"/>
</dbReference>
<evidence type="ECO:0000256" key="1">
    <source>
        <dbReference type="ARBA" id="ARBA00004496"/>
    </source>
</evidence>
<dbReference type="PANTHER" id="PTHR43152">
    <property type="entry name" value="UVRABC SYSTEM PROTEIN A"/>
    <property type="match status" value="1"/>
</dbReference>
<accession>A0A4Q5LHV9</accession>
<keyword evidence="4" id="KW-0677">Repeat</keyword>
<dbReference type="InterPro" id="IPR041102">
    <property type="entry name" value="UvrA_inter"/>
</dbReference>
<keyword evidence="13" id="KW-0234">DNA repair</keyword>
<proteinExistence type="inferred from homology"/>
<dbReference type="NCBIfam" id="TIGR00630">
    <property type="entry name" value="uvra"/>
    <property type="match status" value="1"/>
</dbReference>
<evidence type="ECO:0000256" key="12">
    <source>
        <dbReference type="ARBA" id="ARBA00023125"/>
    </source>
</evidence>
<gene>
    <name evidence="18" type="primary">uvrA</name>
    <name evidence="18" type="ORF">EWM62_16325</name>
</gene>
<evidence type="ECO:0000256" key="16">
    <source>
        <dbReference type="ARBA" id="ARBA00042156"/>
    </source>
</evidence>
<keyword evidence="2" id="KW-0963">Cytoplasm</keyword>
<comment type="subcellular location">
    <subcellularLocation>
        <location evidence="1">Cytoplasm</location>
    </subcellularLocation>
</comment>
<reference evidence="18 19" key="1">
    <citation type="submission" date="2019-02" db="EMBL/GenBank/DDBJ databases">
        <title>Bacterial novel species Mucilaginibacter sp. 17JY9-4 isolated from soil.</title>
        <authorList>
            <person name="Jung H.-Y."/>
        </authorList>
    </citation>
    <scope>NUCLEOTIDE SEQUENCE [LARGE SCALE GENOMIC DNA]</scope>
    <source>
        <strain evidence="18 19">17JY9-4</strain>
    </source>
</reference>
<evidence type="ECO:0000256" key="9">
    <source>
        <dbReference type="ARBA" id="ARBA00022833"/>
    </source>
</evidence>
<evidence type="ECO:0000259" key="17">
    <source>
        <dbReference type="PROSITE" id="PS50893"/>
    </source>
</evidence>
<dbReference type="GO" id="GO:0003677">
    <property type="term" value="F:DNA binding"/>
    <property type="evidence" value="ECO:0007669"/>
    <property type="project" value="UniProtKB-KW"/>
</dbReference>
<name>A0A4Q5LHV9_9SPHI</name>
<evidence type="ECO:0000256" key="13">
    <source>
        <dbReference type="ARBA" id="ARBA00023204"/>
    </source>
</evidence>
<evidence type="ECO:0000256" key="14">
    <source>
        <dbReference type="ARBA" id="ARBA00038000"/>
    </source>
</evidence>
<evidence type="ECO:0000256" key="4">
    <source>
        <dbReference type="ARBA" id="ARBA00022737"/>
    </source>
</evidence>
<dbReference type="Proteomes" id="UP000293331">
    <property type="component" value="Unassembled WGS sequence"/>
</dbReference>
<feature type="domain" description="ABC transporter" evidence="17">
    <location>
        <begin position="302"/>
        <end position="646"/>
    </location>
</feature>
<dbReference type="GO" id="GO:0006289">
    <property type="term" value="P:nucleotide-excision repair"/>
    <property type="evidence" value="ECO:0007669"/>
    <property type="project" value="InterPro"/>
</dbReference>
<keyword evidence="12" id="KW-0238">DNA-binding</keyword>
<evidence type="ECO:0000313" key="18">
    <source>
        <dbReference type="EMBL" id="RYU87278.1"/>
    </source>
</evidence>
<dbReference type="InterPro" id="IPR027417">
    <property type="entry name" value="P-loop_NTPase"/>
</dbReference>
<keyword evidence="10" id="KW-0067">ATP-binding</keyword>
<dbReference type="GO" id="GO:0005737">
    <property type="term" value="C:cytoplasm"/>
    <property type="evidence" value="ECO:0007669"/>
    <property type="project" value="UniProtKB-SubCell"/>
</dbReference>
<evidence type="ECO:0000256" key="5">
    <source>
        <dbReference type="ARBA" id="ARBA00022741"/>
    </source>
</evidence>
<dbReference type="Gene3D" id="3.30.1490.20">
    <property type="entry name" value="ATP-grasp fold, A domain"/>
    <property type="match status" value="1"/>
</dbReference>
<dbReference type="Gene3D" id="3.40.50.300">
    <property type="entry name" value="P-loop containing nucleotide triphosphate hydrolases"/>
    <property type="match status" value="3"/>
</dbReference>
<protein>
    <recommendedName>
        <fullName evidence="15">UvrABC system protein A</fullName>
    </recommendedName>
    <alternativeName>
        <fullName evidence="16">Excinuclease ABC subunit A</fullName>
    </alternativeName>
</protein>
<dbReference type="Pfam" id="PF17755">
    <property type="entry name" value="UvrA_DNA-bind"/>
    <property type="match status" value="1"/>
</dbReference>
<dbReference type="InterPro" id="IPR013815">
    <property type="entry name" value="ATP_grasp_subdomain_1"/>
</dbReference>
<dbReference type="GO" id="GO:0005524">
    <property type="term" value="F:ATP binding"/>
    <property type="evidence" value="ECO:0007669"/>
    <property type="project" value="UniProtKB-KW"/>
</dbReference>
<evidence type="ECO:0000256" key="8">
    <source>
        <dbReference type="ARBA" id="ARBA00022771"/>
    </source>
</evidence>
<dbReference type="AlphaFoldDB" id="A0A4Q5LHV9"/>
<sequence length="997" mass="110646">MIKEAEKDPQKHIIIKGARVHNLKNMDVAIPKNKLVVITGMSGSGKSSLAFDTLYAEGQRRYVESLSSYARQFLGRMNKPDVDYIKGIAPAIAIEQKVITSNPRSTVGTSTEIYDYLKLLFSRIGKTISPISGGVVKRDSVTDVINFITALPDETQVTILCPLHPHNNRSIKEELAVLMQKGFVRVEFNGQVSRIESLLEDESIDGASMLVDAEATPAKTKKTKAKKGEEEESSLPAVSVVRIVIDRITKSEEDETISRLADSIQTAFFEGKGDCYVQYLAPLVPSNPIAIGSPQLVSGETLSSEAIPFWEGLGGATERFFCDRFELDNIRFEEPTPNFFSFNNPYGACKRCEGYGKIIGIDEDLVIPDKSKTVYEGAIAPWRGEKMREWNDVLVKNSLKFDFPIHRQYNQLTEEQQRLLWTGNQYFRGLDAFFKEMEEQTYKIQYRVLLSRYRGKTTCPECKGSRLRKDATYVKIDGRSITDVVLMPLDTALGFFSNLKLNETDLKIGKRLLLEITNRLSFLNDVGLAYLTLNRLSNTLSGGESQRINLATSLGSSLVGSIYVLDEPSIGLHPRDTQRLITVLKSLRDVGNTVLVVEHEEEIMKAADHIIDIGPEAGTHGGNLIFTGTYEQIIVDNDSLTGKYLSGREEIAIPKSRRKWSDFIEIKGARENNLKHANAKFPLGVLTVVTGVSGSGKTSLVKRVLAPALQKTLGNYSGDQSGAFDSIEGDYAKIEQVEMVDQNPIGRSSRSNPVTYVKAWDEIRNLYAALPVAKAAGLKPSAFSFNVEGGRCDVCQGEGEVKIEMQFMADIFLTCEACNGKRFKQHILDVTYNEKNVSEVLEMTIDEGLEFFAKEPKILAKIKPLVDVGLGYVQLGQSSNTLSGGEAQRIKLASFLVKGNNTHKTLFIFDEPTTGLHFADIKKLLKSFDALLEHGNTIIVIEHNMDVIKCADWVIDIGPEGGDRGGKVVFEGTPENLIKVEDSYTGKFLKERYPPAP</sequence>
<evidence type="ECO:0000256" key="7">
    <source>
        <dbReference type="ARBA" id="ARBA00022769"/>
    </source>
</evidence>
<dbReference type="SUPFAM" id="SSF52540">
    <property type="entry name" value="P-loop containing nucleoside triphosphate hydrolases"/>
    <property type="match status" value="2"/>
</dbReference>
<dbReference type="InterPro" id="IPR041552">
    <property type="entry name" value="UvrA_DNA-bd"/>
</dbReference>
<evidence type="ECO:0000256" key="6">
    <source>
        <dbReference type="ARBA" id="ARBA00022763"/>
    </source>
</evidence>
<evidence type="ECO:0000256" key="15">
    <source>
        <dbReference type="ARBA" id="ARBA00039316"/>
    </source>
</evidence>
<feature type="domain" description="ABC transporter" evidence="17">
    <location>
        <begin position="658"/>
        <end position="990"/>
    </location>
</feature>
<dbReference type="EMBL" id="SEWG01000007">
    <property type="protein sequence ID" value="RYU87278.1"/>
    <property type="molecule type" value="Genomic_DNA"/>
</dbReference>
<keyword evidence="9" id="KW-0862">Zinc</keyword>
<dbReference type="GO" id="GO:0008270">
    <property type="term" value="F:zinc ion binding"/>
    <property type="evidence" value="ECO:0007669"/>
    <property type="project" value="UniProtKB-KW"/>
</dbReference>
<keyword evidence="8" id="KW-0863">Zinc-finger</keyword>
<dbReference type="InterPro" id="IPR003439">
    <property type="entry name" value="ABC_transporter-like_ATP-bd"/>
</dbReference>
<keyword evidence="7" id="KW-0228">DNA excision</keyword>
<evidence type="ECO:0000256" key="2">
    <source>
        <dbReference type="ARBA" id="ARBA00022490"/>
    </source>
</evidence>
<evidence type="ECO:0000256" key="11">
    <source>
        <dbReference type="ARBA" id="ARBA00022881"/>
    </source>
</evidence>
<dbReference type="GO" id="GO:0016887">
    <property type="term" value="F:ATP hydrolysis activity"/>
    <property type="evidence" value="ECO:0007669"/>
    <property type="project" value="InterPro"/>
</dbReference>
<dbReference type="Gene3D" id="1.20.1580.10">
    <property type="entry name" value="ABC transporter ATPase like domain"/>
    <property type="match status" value="3"/>
</dbReference>
<keyword evidence="6" id="KW-0227">DNA damage</keyword>
<keyword evidence="19" id="KW-1185">Reference proteome</keyword>
<evidence type="ECO:0000313" key="19">
    <source>
        <dbReference type="Proteomes" id="UP000293331"/>
    </source>
</evidence>
<comment type="similarity">
    <text evidence="14">Belongs to the ABC transporter superfamily. UvrA family.</text>
</comment>
<dbReference type="Gene3D" id="3.30.190.20">
    <property type="match status" value="1"/>
</dbReference>
<dbReference type="InterPro" id="IPR017871">
    <property type="entry name" value="ABC_transporter-like_CS"/>
</dbReference>
<dbReference type="GO" id="GO:0004518">
    <property type="term" value="F:nuclease activity"/>
    <property type="evidence" value="ECO:0007669"/>
    <property type="project" value="UniProtKB-KW"/>
</dbReference>
<dbReference type="PROSITE" id="PS50893">
    <property type="entry name" value="ABC_TRANSPORTER_2"/>
    <property type="match status" value="2"/>
</dbReference>
<dbReference type="Pfam" id="PF17760">
    <property type="entry name" value="UvrA_inter"/>
    <property type="match status" value="1"/>
</dbReference>
<comment type="caution">
    <text evidence="18">The sequence shown here is derived from an EMBL/GenBank/DDBJ whole genome shotgun (WGS) entry which is preliminary data.</text>
</comment>
<evidence type="ECO:0000256" key="3">
    <source>
        <dbReference type="ARBA" id="ARBA00022723"/>
    </source>
</evidence>
<organism evidence="18 19">
    <name type="scientific">Mucilaginibacter terrigena</name>
    <dbReference type="NCBI Taxonomy" id="2492395"/>
    <lineage>
        <taxon>Bacteria</taxon>
        <taxon>Pseudomonadati</taxon>
        <taxon>Bacteroidota</taxon>
        <taxon>Sphingobacteriia</taxon>
        <taxon>Sphingobacteriales</taxon>
        <taxon>Sphingobacteriaceae</taxon>
        <taxon>Mucilaginibacter</taxon>
    </lineage>
</organism>
<evidence type="ECO:0000256" key="10">
    <source>
        <dbReference type="ARBA" id="ARBA00022840"/>
    </source>
</evidence>
<dbReference type="GO" id="GO:0009380">
    <property type="term" value="C:excinuclease repair complex"/>
    <property type="evidence" value="ECO:0007669"/>
    <property type="project" value="InterPro"/>
</dbReference>
<dbReference type="OrthoDB" id="9809851at2"/>
<dbReference type="PANTHER" id="PTHR43152:SF3">
    <property type="entry name" value="UVRABC SYSTEM PROTEIN A"/>
    <property type="match status" value="1"/>
</dbReference>
<keyword evidence="11" id="KW-0267">Excision nuclease</keyword>
<dbReference type="InterPro" id="IPR004602">
    <property type="entry name" value="UvrA"/>
</dbReference>
<keyword evidence="3" id="KW-0479">Metal-binding</keyword>